<keyword evidence="4" id="KW-1185">Reference proteome</keyword>
<comment type="caution">
    <text evidence="3">The sequence shown here is derived from an EMBL/GenBank/DDBJ whole genome shotgun (WGS) entry which is preliminary data.</text>
</comment>
<reference evidence="3 4" key="1">
    <citation type="submission" date="2020-08" db="EMBL/GenBank/DDBJ databases">
        <title>Genomic Encyclopedia of Type Strains, Phase IV (KMG-IV): sequencing the most valuable type-strain genomes for metagenomic binning, comparative biology and taxonomic classification.</title>
        <authorList>
            <person name="Goeker M."/>
        </authorList>
    </citation>
    <scope>NUCLEOTIDE SEQUENCE [LARGE SCALE GENOMIC DNA]</scope>
    <source>
        <strain evidence="3 4">DSM 27163</strain>
    </source>
</reference>
<dbReference type="AlphaFoldDB" id="A0A7W9ESK9"/>
<sequence length="112" mass="11132">MPRIFILLAASLLILSLGLGIVAHGAETVACEDGVSASSVAGHDDADASSDPDDSGKAAPHQHGGCHGHHTMILTGAAVHGAHLAIDGPIMPREIAGPMHGAAGSDLRPPIA</sequence>
<keyword evidence="2" id="KW-0732">Signal</keyword>
<feature type="signal peptide" evidence="2">
    <location>
        <begin position="1"/>
        <end position="25"/>
    </location>
</feature>
<feature type="chain" id="PRO_5031201578" evidence="2">
    <location>
        <begin position="26"/>
        <end position="112"/>
    </location>
</feature>
<dbReference type="Proteomes" id="UP000537161">
    <property type="component" value="Unassembled WGS sequence"/>
</dbReference>
<dbReference type="RefSeq" id="WP_184098548.1">
    <property type="nucleotide sequence ID" value="NZ_JACIJH010000007.1"/>
</dbReference>
<gene>
    <name evidence="3" type="ORF">FHR21_002418</name>
</gene>
<evidence type="ECO:0000256" key="1">
    <source>
        <dbReference type="SAM" id="MobiDB-lite"/>
    </source>
</evidence>
<accession>A0A7W9ESK9</accession>
<feature type="region of interest" description="Disordered" evidence="1">
    <location>
        <begin position="35"/>
        <end position="69"/>
    </location>
</feature>
<dbReference type="EMBL" id="JACIJH010000007">
    <property type="protein sequence ID" value="MBB5707056.1"/>
    <property type="molecule type" value="Genomic_DNA"/>
</dbReference>
<evidence type="ECO:0000313" key="3">
    <source>
        <dbReference type="EMBL" id="MBB5707056.1"/>
    </source>
</evidence>
<proteinExistence type="predicted"/>
<protein>
    <submittedName>
        <fullName evidence="3">Uncharacterized protein</fullName>
    </submittedName>
</protein>
<evidence type="ECO:0000313" key="4">
    <source>
        <dbReference type="Proteomes" id="UP000537161"/>
    </source>
</evidence>
<organism evidence="3 4">
    <name type="scientific">Sphingopyxis panaciterrulae</name>
    <dbReference type="NCBI Taxonomy" id="462372"/>
    <lineage>
        <taxon>Bacteria</taxon>
        <taxon>Pseudomonadati</taxon>
        <taxon>Pseudomonadota</taxon>
        <taxon>Alphaproteobacteria</taxon>
        <taxon>Sphingomonadales</taxon>
        <taxon>Sphingomonadaceae</taxon>
        <taxon>Sphingopyxis</taxon>
    </lineage>
</organism>
<evidence type="ECO:0000256" key="2">
    <source>
        <dbReference type="SAM" id="SignalP"/>
    </source>
</evidence>
<name>A0A7W9ESK9_9SPHN</name>